<dbReference type="PIRSF" id="PIRSF000193">
    <property type="entry name" value="Pyrrol-5-carb_rd"/>
    <property type="match status" value="1"/>
</dbReference>
<evidence type="ECO:0000256" key="3">
    <source>
        <dbReference type="ARBA" id="ARBA00023002"/>
    </source>
</evidence>
<feature type="binding site" evidence="6">
    <location>
        <begin position="9"/>
        <end position="14"/>
    </location>
    <ligand>
        <name>NADP(+)</name>
        <dbReference type="ChEBI" id="CHEBI:58349"/>
    </ligand>
</feature>
<dbReference type="Proteomes" id="UP000073601">
    <property type="component" value="Unassembled WGS sequence"/>
</dbReference>
<evidence type="ECO:0000259" key="9">
    <source>
        <dbReference type="Pfam" id="PF14748"/>
    </source>
</evidence>
<evidence type="ECO:0000256" key="4">
    <source>
        <dbReference type="HAMAP-Rule" id="MF_01925"/>
    </source>
</evidence>
<dbReference type="GO" id="GO:0004735">
    <property type="term" value="F:pyrroline-5-carboxylate reductase activity"/>
    <property type="evidence" value="ECO:0007669"/>
    <property type="project" value="UniProtKB-UniRule"/>
</dbReference>
<evidence type="ECO:0000256" key="5">
    <source>
        <dbReference type="NCBIfam" id="TIGR00112"/>
    </source>
</evidence>
<evidence type="ECO:0000256" key="1">
    <source>
        <dbReference type="ARBA" id="ARBA00005525"/>
    </source>
</evidence>
<keyword evidence="4 7" id="KW-0028">Amino-acid biosynthesis</keyword>
<dbReference type="InterPro" id="IPR029036">
    <property type="entry name" value="P5CR_dimer"/>
</dbReference>
<dbReference type="PROSITE" id="PS00521">
    <property type="entry name" value="P5CR"/>
    <property type="match status" value="1"/>
</dbReference>
<reference evidence="11" key="1">
    <citation type="submission" date="2016-02" db="EMBL/GenBank/DDBJ databases">
        <authorList>
            <person name="Rodrigo-Torres Lidia"/>
            <person name="Arahal R.David."/>
        </authorList>
    </citation>
    <scope>NUCLEOTIDE SEQUENCE [LARGE SCALE GENOMIC DNA]</scope>
    <source>
        <strain evidence="11">CECT 8713</strain>
    </source>
</reference>
<dbReference type="PANTHER" id="PTHR11645:SF0">
    <property type="entry name" value="PYRROLINE-5-CARBOXYLATE REDUCTASE 3"/>
    <property type="match status" value="1"/>
</dbReference>
<evidence type="ECO:0000313" key="10">
    <source>
        <dbReference type="EMBL" id="CZF78840.1"/>
    </source>
</evidence>
<comment type="subcellular location">
    <subcellularLocation>
        <location evidence="4">Cytoplasm</location>
    </subcellularLocation>
</comment>
<dbReference type="FunFam" id="1.10.3730.10:FF:000001">
    <property type="entry name" value="Pyrroline-5-carboxylate reductase"/>
    <property type="match status" value="1"/>
</dbReference>
<feature type="domain" description="Pyrroline-5-carboxylate reductase dimerisation" evidence="9">
    <location>
        <begin position="163"/>
        <end position="268"/>
    </location>
</feature>
<name>A0A128EXE4_9GAMM</name>
<dbReference type="Gene3D" id="1.10.3730.10">
    <property type="entry name" value="ProC C-terminal domain-like"/>
    <property type="match status" value="1"/>
</dbReference>
<sequence length="272" mass="28916">MEQRTIAFIGAGNMARSIIAGLVESGYPADKITAVNRTPEKSAAFRETFGTNANEDGIESAKQAEVVVLGVKPQGMEELLASMQDVDWSNKLAISVAAGISVSRLSEMAGTPLNLVRVMPNTPSLVGEGMSGLYAPESVSDADRQFSGELLSAVGKICWVNEESGINGVIAAAGSAPAYFFLFMEAMQKEAERQGFDKQTARELVQQAALGAAKMVVANPDIELATLREQVTSKGGTTAEALNVFNNKQLTETVSEAMQAAVRRAEEMESLF</sequence>
<protein>
    <recommendedName>
        <fullName evidence="4 5">Pyrroline-5-carboxylate reductase</fullName>
        <shortName evidence="4">P5C reductase</shortName>
        <shortName evidence="4">P5CR</shortName>
        <ecNumber evidence="4 5">1.5.1.2</ecNumber>
    </recommendedName>
    <alternativeName>
        <fullName evidence="4">PCA reductase</fullName>
    </alternativeName>
</protein>
<comment type="pathway">
    <text evidence="4 7">Amino-acid biosynthesis; L-proline biosynthesis; L-proline from L-glutamate 5-semialdehyde: step 1/1.</text>
</comment>
<dbReference type="InterPro" id="IPR053790">
    <property type="entry name" value="P5CR-like_CS"/>
</dbReference>
<dbReference type="UniPathway" id="UPA00098">
    <property type="reaction ID" value="UER00361"/>
</dbReference>
<keyword evidence="2 4" id="KW-0521">NADP</keyword>
<evidence type="ECO:0000256" key="6">
    <source>
        <dbReference type="PIRSR" id="PIRSR000193-1"/>
    </source>
</evidence>
<dbReference type="InterPro" id="IPR008927">
    <property type="entry name" value="6-PGluconate_DH-like_C_sf"/>
</dbReference>
<dbReference type="Pfam" id="PF03807">
    <property type="entry name" value="F420_oxidored"/>
    <property type="match status" value="1"/>
</dbReference>
<proteinExistence type="inferred from homology"/>
<evidence type="ECO:0000256" key="2">
    <source>
        <dbReference type="ARBA" id="ARBA00022857"/>
    </source>
</evidence>
<gene>
    <name evidence="4 10" type="primary">proC</name>
    <name evidence="10" type="ORF">GMA8713_00736</name>
</gene>
<dbReference type="RefSeq" id="WP_062705822.1">
    <property type="nucleotide sequence ID" value="NZ_CAWRCI010000004.1"/>
</dbReference>
<dbReference type="GO" id="GO:0055129">
    <property type="term" value="P:L-proline biosynthetic process"/>
    <property type="evidence" value="ECO:0007669"/>
    <property type="project" value="UniProtKB-UniRule"/>
</dbReference>
<dbReference type="NCBIfam" id="TIGR00112">
    <property type="entry name" value="proC"/>
    <property type="match status" value="1"/>
</dbReference>
<dbReference type="EC" id="1.5.1.2" evidence="4 5"/>
<dbReference type="InterPro" id="IPR036291">
    <property type="entry name" value="NAD(P)-bd_dom_sf"/>
</dbReference>
<dbReference type="SUPFAM" id="SSF48179">
    <property type="entry name" value="6-phosphogluconate dehydrogenase C-terminal domain-like"/>
    <property type="match status" value="1"/>
</dbReference>
<feature type="domain" description="Pyrroline-5-carboxylate reductase catalytic N-terminal" evidence="8">
    <location>
        <begin position="5"/>
        <end position="99"/>
    </location>
</feature>
<organism evidence="10 11">
    <name type="scientific">Grimontia marina</name>
    <dbReference type="NCBI Taxonomy" id="646534"/>
    <lineage>
        <taxon>Bacteria</taxon>
        <taxon>Pseudomonadati</taxon>
        <taxon>Pseudomonadota</taxon>
        <taxon>Gammaproteobacteria</taxon>
        <taxon>Vibrionales</taxon>
        <taxon>Vibrionaceae</taxon>
        <taxon>Grimontia</taxon>
    </lineage>
</organism>
<comment type="catalytic activity">
    <reaction evidence="4 7">
        <text>L-proline + NADP(+) = (S)-1-pyrroline-5-carboxylate + NADPH + 2 H(+)</text>
        <dbReference type="Rhea" id="RHEA:14109"/>
        <dbReference type="ChEBI" id="CHEBI:15378"/>
        <dbReference type="ChEBI" id="CHEBI:17388"/>
        <dbReference type="ChEBI" id="CHEBI:57783"/>
        <dbReference type="ChEBI" id="CHEBI:58349"/>
        <dbReference type="ChEBI" id="CHEBI:60039"/>
        <dbReference type="EC" id="1.5.1.2"/>
    </reaction>
</comment>
<evidence type="ECO:0000256" key="7">
    <source>
        <dbReference type="RuleBase" id="RU003903"/>
    </source>
</evidence>
<dbReference type="GO" id="GO:0005737">
    <property type="term" value="C:cytoplasm"/>
    <property type="evidence" value="ECO:0007669"/>
    <property type="project" value="UniProtKB-SubCell"/>
</dbReference>
<dbReference type="AlphaFoldDB" id="A0A128EXE4"/>
<dbReference type="InterPro" id="IPR000304">
    <property type="entry name" value="Pyrroline-COOH_reductase"/>
</dbReference>
<dbReference type="HAMAP" id="MF_01925">
    <property type="entry name" value="P5C_reductase"/>
    <property type="match status" value="1"/>
</dbReference>
<accession>A0A128EXE4</accession>
<dbReference type="SUPFAM" id="SSF51735">
    <property type="entry name" value="NAD(P)-binding Rossmann-fold domains"/>
    <property type="match status" value="1"/>
</dbReference>
<keyword evidence="11" id="KW-1185">Reference proteome</keyword>
<evidence type="ECO:0000313" key="11">
    <source>
        <dbReference type="Proteomes" id="UP000073601"/>
    </source>
</evidence>
<keyword evidence="3 4" id="KW-0560">Oxidoreductase</keyword>
<comment type="catalytic activity">
    <reaction evidence="4">
        <text>L-proline + NAD(+) = (S)-1-pyrroline-5-carboxylate + NADH + 2 H(+)</text>
        <dbReference type="Rhea" id="RHEA:14105"/>
        <dbReference type="ChEBI" id="CHEBI:15378"/>
        <dbReference type="ChEBI" id="CHEBI:17388"/>
        <dbReference type="ChEBI" id="CHEBI:57540"/>
        <dbReference type="ChEBI" id="CHEBI:57945"/>
        <dbReference type="ChEBI" id="CHEBI:60039"/>
        <dbReference type="EC" id="1.5.1.2"/>
    </reaction>
</comment>
<dbReference type="PANTHER" id="PTHR11645">
    <property type="entry name" value="PYRROLINE-5-CARBOXYLATE REDUCTASE"/>
    <property type="match status" value="1"/>
</dbReference>
<evidence type="ECO:0000259" key="8">
    <source>
        <dbReference type="Pfam" id="PF03807"/>
    </source>
</evidence>
<dbReference type="Gene3D" id="3.40.50.720">
    <property type="entry name" value="NAD(P)-binding Rossmann-like Domain"/>
    <property type="match status" value="1"/>
</dbReference>
<comment type="function">
    <text evidence="4">Catalyzes the reduction of 1-pyrroline-5-carboxylate (PCA) to L-proline.</text>
</comment>
<comment type="similarity">
    <text evidence="1 4 7">Belongs to the pyrroline-5-carboxylate reductase family.</text>
</comment>
<keyword evidence="4" id="KW-0963">Cytoplasm</keyword>
<dbReference type="EMBL" id="FIZY01000004">
    <property type="protein sequence ID" value="CZF78840.1"/>
    <property type="molecule type" value="Genomic_DNA"/>
</dbReference>
<keyword evidence="4 7" id="KW-0641">Proline biosynthesis</keyword>
<dbReference type="InterPro" id="IPR028939">
    <property type="entry name" value="P5C_Rdtase_cat_N"/>
</dbReference>
<dbReference type="Pfam" id="PF14748">
    <property type="entry name" value="P5CR_dimer"/>
    <property type="match status" value="1"/>
</dbReference>